<dbReference type="GO" id="GO:0007005">
    <property type="term" value="P:mitochondrion organization"/>
    <property type="evidence" value="ECO:0007669"/>
    <property type="project" value="InterPro"/>
</dbReference>
<comment type="similarity">
    <text evidence="2">Belongs to the misato family.</text>
</comment>
<dbReference type="Proteomes" id="UP000037460">
    <property type="component" value="Unassembled WGS sequence"/>
</dbReference>
<proteinExistence type="inferred from homology"/>
<evidence type="ECO:0000259" key="5">
    <source>
        <dbReference type="Pfam" id="PF10644"/>
    </source>
</evidence>
<comment type="subcellular location">
    <subcellularLocation>
        <location evidence="1">Mitochondrion</location>
    </subcellularLocation>
</comment>
<dbReference type="InterPro" id="IPR029209">
    <property type="entry name" value="DML1/Misato_tubulin"/>
</dbReference>
<accession>A0A0M0JK98</accession>
<feature type="region of interest" description="Disordered" evidence="4">
    <location>
        <begin position="699"/>
        <end position="725"/>
    </location>
</feature>
<evidence type="ECO:0000259" key="6">
    <source>
        <dbReference type="Pfam" id="PF14881"/>
    </source>
</evidence>
<dbReference type="Gene3D" id="3.40.50.1440">
    <property type="entry name" value="Tubulin/FtsZ, GTPase domain"/>
    <property type="match status" value="2"/>
</dbReference>
<organism evidence="7 8">
    <name type="scientific">Chrysochromulina tobinii</name>
    <dbReference type="NCBI Taxonomy" id="1460289"/>
    <lineage>
        <taxon>Eukaryota</taxon>
        <taxon>Haptista</taxon>
        <taxon>Haptophyta</taxon>
        <taxon>Prymnesiophyceae</taxon>
        <taxon>Prymnesiales</taxon>
        <taxon>Chrysochromulinaceae</taxon>
        <taxon>Chrysochromulina</taxon>
    </lineage>
</organism>
<dbReference type="InterPro" id="IPR019605">
    <property type="entry name" value="Misato_II_tubulin-like"/>
</dbReference>
<gene>
    <name evidence="7" type="ORF">Ctob_012667</name>
</gene>
<dbReference type="GO" id="GO:0005739">
    <property type="term" value="C:mitochondrion"/>
    <property type="evidence" value="ECO:0007669"/>
    <property type="project" value="UniProtKB-SubCell"/>
</dbReference>
<evidence type="ECO:0000256" key="3">
    <source>
        <dbReference type="ARBA" id="ARBA00023128"/>
    </source>
</evidence>
<dbReference type="Pfam" id="PF14881">
    <property type="entry name" value="Tubulin_3"/>
    <property type="match status" value="1"/>
</dbReference>
<feature type="domain" description="Misato Segment II tubulin-like" evidence="5">
    <location>
        <begin position="2"/>
        <end position="120"/>
    </location>
</feature>
<feature type="region of interest" description="Disordered" evidence="4">
    <location>
        <begin position="137"/>
        <end position="216"/>
    </location>
</feature>
<name>A0A0M0JK98_9EUKA</name>
<evidence type="ECO:0000313" key="8">
    <source>
        <dbReference type="Proteomes" id="UP000037460"/>
    </source>
</evidence>
<comment type="caution">
    <text evidence="7">The sequence shown here is derived from an EMBL/GenBank/DDBJ whole genome shotgun (WGS) entry which is preliminary data.</text>
</comment>
<feature type="compositionally biased region" description="Low complexity" evidence="4">
    <location>
        <begin position="190"/>
        <end position="216"/>
    </location>
</feature>
<dbReference type="PANTHER" id="PTHR13391:SF0">
    <property type="entry name" value="PROTEIN MISATO HOMOLOG 1"/>
    <property type="match status" value="1"/>
</dbReference>
<feature type="compositionally biased region" description="Acidic residues" evidence="4">
    <location>
        <begin position="139"/>
        <end position="152"/>
    </location>
</feature>
<evidence type="ECO:0000313" key="7">
    <source>
        <dbReference type="EMBL" id="KOO26767.1"/>
    </source>
</evidence>
<dbReference type="AlphaFoldDB" id="A0A0M0JK98"/>
<protein>
    <submittedName>
        <fullName evidence="7">Protein misato-like 1-like protein</fullName>
    </submittedName>
</protein>
<evidence type="ECO:0000256" key="4">
    <source>
        <dbReference type="SAM" id="MobiDB-lite"/>
    </source>
</evidence>
<evidence type="ECO:0000256" key="2">
    <source>
        <dbReference type="ARBA" id="ARBA00008507"/>
    </source>
</evidence>
<dbReference type="EMBL" id="JWZX01002805">
    <property type="protein sequence ID" value="KOO26767.1"/>
    <property type="molecule type" value="Genomic_DNA"/>
</dbReference>
<dbReference type="OrthoDB" id="271881at2759"/>
<dbReference type="InterPro" id="IPR049942">
    <property type="entry name" value="DML1/Misato"/>
</dbReference>
<reference evidence="8" key="1">
    <citation type="journal article" date="2015" name="PLoS Genet.">
        <title>Genome Sequence and Transcriptome Analyses of Chrysochromulina tobin: Metabolic Tools for Enhanced Algal Fitness in the Prominent Order Prymnesiales (Haptophyceae).</title>
        <authorList>
            <person name="Hovde B.T."/>
            <person name="Deodato C.R."/>
            <person name="Hunsperger H.M."/>
            <person name="Ryken S.A."/>
            <person name="Yost W."/>
            <person name="Jha R.K."/>
            <person name="Patterson J."/>
            <person name="Monnat R.J. Jr."/>
            <person name="Barlow S.B."/>
            <person name="Starkenburg S.R."/>
            <person name="Cattolico R.A."/>
        </authorList>
    </citation>
    <scope>NUCLEOTIDE SEQUENCE</scope>
    <source>
        <strain evidence="8">CCMP291</strain>
    </source>
</reference>
<keyword evidence="3" id="KW-0496">Mitochondrion</keyword>
<sequence length="725" mass="77181">MREIITLQIGPFANWAGSHFWNVQDDARHPPSYDENGDPVYEDEQADTAILYRSSSGRSRQLTPRLVLCDADENFGSLNSEGMVNNARGQPPPGSYGALSWGGSVQEVVREQRAAHAFVQMMGAPVVGDAYADEIVPRDEEEDDEYNEDEDERSPPRRRDVGQLAAFGVPAAGRRHEAEVTAMNDPRIRGTSGAPAPAAEAASTANAGGSGAELGAEAEGEVRASVFSFERSVEFWSDYLQAKLHARSLAPLKPHVCGYSSLARFPDGACIVQKEEDMPGGPHLVERMRRFLEECDTIQGFHLLLDADSGFGGAAAALLTQIRDDYSRAPCLAFGLGTLLRPERCAEALLAEAPLGTVSAEGLSAFGADGPSVGRDGLGNHTYTPALNDALSLTAFSELACTYVPLYGAGALRSALERLGPSADTAADSAAGLVVGGSRSAAESLYRSNPVVYAPPMLQPRSELRYHTAAPIAILLDALTLPYRARSPRGSMSALVAALAPRGGMHLCAASLGLPIPPEMDLASREGWLAPLLPFQRAPHAARAFEQHISWLGQPGGGRAVAPLVPSLMPCHGGGGTLFVRRQPFALPLSYPQFFDAAVGVHGELRGAYCEELCRQWRPPLPLTHSSLLRPAGVEVLDVPAAAVLQSTTALLPSLRRVSADWMAEKRAAERAASAEGWAARDEMSEITEHLATIRDNYADGEEEGEGGGTSVRGFSGADWGTEAE</sequence>
<dbReference type="SUPFAM" id="SSF52490">
    <property type="entry name" value="Tubulin nucleotide-binding domain-like"/>
    <property type="match status" value="1"/>
</dbReference>
<evidence type="ECO:0000256" key="1">
    <source>
        <dbReference type="ARBA" id="ARBA00004173"/>
    </source>
</evidence>
<dbReference type="InterPro" id="IPR036525">
    <property type="entry name" value="Tubulin/FtsZ_GTPase_sf"/>
</dbReference>
<feature type="domain" description="DML1/Misato tubulin" evidence="6">
    <location>
        <begin position="232"/>
        <end position="331"/>
    </location>
</feature>
<keyword evidence="8" id="KW-1185">Reference proteome</keyword>
<dbReference type="PANTHER" id="PTHR13391">
    <property type="entry name" value="MITOCHONDRIAL DISTRIBUTION REGULATOR MISATO"/>
    <property type="match status" value="1"/>
</dbReference>
<dbReference type="Pfam" id="PF10644">
    <property type="entry name" value="Misat_Tub_SegII"/>
    <property type="match status" value="1"/>
</dbReference>